<organism evidence="1 2">
    <name type="scientific">Lasiodiplodia mahajangana</name>
    <dbReference type="NCBI Taxonomy" id="1108764"/>
    <lineage>
        <taxon>Eukaryota</taxon>
        <taxon>Fungi</taxon>
        <taxon>Dikarya</taxon>
        <taxon>Ascomycota</taxon>
        <taxon>Pezizomycotina</taxon>
        <taxon>Dothideomycetes</taxon>
        <taxon>Dothideomycetes incertae sedis</taxon>
        <taxon>Botryosphaeriales</taxon>
        <taxon>Botryosphaeriaceae</taxon>
        <taxon>Lasiodiplodia</taxon>
    </lineage>
</organism>
<evidence type="ECO:0000313" key="1">
    <source>
        <dbReference type="EMBL" id="KAJ8125552.1"/>
    </source>
</evidence>
<protein>
    <submittedName>
        <fullName evidence="1">Uncharacterized protein</fullName>
    </submittedName>
</protein>
<dbReference type="EMBL" id="JAPUUL010002301">
    <property type="protein sequence ID" value="KAJ8125552.1"/>
    <property type="molecule type" value="Genomic_DNA"/>
</dbReference>
<dbReference type="Proteomes" id="UP001153332">
    <property type="component" value="Unassembled WGS sequence"/>
</dbReference>
<name>A0ACC2JDU2_9PEZI</name>
<accession>A0ACC2JDU2</accession>
<evidence type="ECO:0000313" key="2">
    <source>
        <dbReference type="Proteomes" id="UP001153332"/>
    </source>
</evidence>
<comment type="caution">
    <text evidence="1">The sequence shown here is derived from an EMBL/GenBank/DDBJ whole genome shotgun (WGS) entry which is preliminary data.</text>
</comment>
<reference evidence="1" key="1">
    <citation type="submission" date="2022-12" db="EMBL/GenBank/DDBJ databases">
        <title>Genome Sequence of Lasiodiplodia mahajangana.</title>
        <authorList>
            <person name="Buettner E."/>
        </authorList>
    </citation>
    <scope>NUCLEOTIDE SEQUENCE</scope>
    <source>
        <strain evidence="1">VT137</strain>
    </source>
</reference>
<gene>
    <name evidence="1" type="ORF">O1611_g8086</name>
</gene>
<sequence>MPPTANRLNFRNPRRQTRPPRLHDAYHQPPDTLHSIKMAPKVDPNEIKVIHLRATGGEVGASSALAPKIGPLGLSPKKVGEDIAKATGDWKGLRVTVKLTIQNRQAAVSVVPTASSLIIKALKEPPRDRKKEKNIKHSKSVPLEEIIEIARTMRFKSFSKDLAGTVKEILGTAYSVGCQVEGRSPKAITEDIDSGAIERVQEWLRTRLCWSPLNSETRKTVTYPPNLVNDDVTRDDVLVPFQRHTLAYTPKYASLTMALFLFYVKEE</sequence>
<proteinExistence type="predicted"/>
<keyword evidence="2" id="KW-1185">Reference proteome</keyword>